<dbReference type="PANTHER" id="PTHR30469">
    <property type="entry name" value="MULTIDRUG RESISTANCE PROTEIN MDTA"/>
    <property type="match status" value="1"/>
</dbReference>
<sequence length="305" mass="34011">MKTNRYLSLTIMALSSLFLLSCSNGDEDYDATGSFEAMEVIVSSQATGRVLELNVNEGEQLQAGQVVGRIDSTQLYLQKMSLLANAKGIRAQQPDIRKQTAAIQEQIKTLEREKVRVERLIAANAGNRKQLDDIESQMEVLRSQLSAQTSTLRKSSENISAQSSTLDIQVAQLDDQLEKTRISSPISGTVLNRYAEAGELATMGTPLFKIADIRTLFLRAYVTNDQLARIRLNDEVTVRIDDGEGGMRSYNGRVSWISDKSEFTPKTIRTKNERANLVYALKIAVPNDGFLKIGMYGEVKFPRYD</sequence>
<keyword evidence="1" id="KW-0175">Coiled coil</keyword>
<dbReference type="Proteomes" id="UP000187464">
    <property type="component" value="Chromosome I"/>
</dbReference>
<dbReference type="KEGG" id="psac:PSM36_1501"/>
<feature type="signal peptide" evidence="2">
    <location>
        <begin position="1"/>
        <end position="24"/>
    </location>
</feature>
<dbReference type="STRING" id="1642647.PSM36_1501"/>
<dbReference type="InterPro" id="IPR058625">
    <property type="entry name" value="MdtA-like_BSH"/>
</dbReference>
<dbReference type="GO" id="GO:0015562">
    <property type="term" value="F:efflux transmembrane transporter activity"/>
    <property type="evidence" value="ECO:0007669"/>
    <property type="project" value="TreeGrafter"/>
</dbReference>
<dbReference type="RefSeq" id="WP_076930311.1">
    <property type="nucleotide sequence ID" value="NZ_LT605205.1"/>
</dbReference>
<keyword evidence="5" id="KW-1185">Reference proteome</keyword>
<evidence type="ECO:0000256" key="1">
    <source>
        <dbReference type="SAM" id="Coils"/>
    </source>
</evidence>
<evidence type="ECO:0000259" key="3">
    <source>
        <dbReference type="Pfam" id="PF25917"/>
    </source>
</evidence>
<keyword evidence="2" id="KW-0732">Signal</keyword>
<dbReference type="EMBL" id="LT605205">
    <property type="protein sequence ID" value="SCD20322.1"/>
    <property type="molecule type" value="Genomic_DNA"/>
</dbReference>
<dbReference type="SUPFAM" id="SSF111369">
    <property type="entry name" value="HlyD-like secretion proteins"/>
    <property type="match status" value="1"/>
</dbReference>
<dbReference type="Pfam" id="PF25917">
    <property type="entry name" value="BSH_RND"/>
    <property type="match status" value="1"/>
</dbReference>
<accession>A0A1R3T2P4</accession>
<dbReference type="Gene3D" id="2.40.30.170">
    <property type="match status" value="1"/>
</dbReference>
<evidence type="ECO:0000256" key="2">
    <source>
        <dbReference type="SAM" id="SignalP"/>
    </source>
</evidence>
<dbReference type="PROSITE" id="PS51257">
    <property type="entry name" value="PROKAR_LIPOPROTEIN"/>
    <property type="match status" value="1"/>
</dbReference>
<evidence type="ECO:0000313" key="4">
    <source>
        <dbReference type="EMBL" id="SCD20322.1"/>
    </source>
</evidence>
<protein>
    <submittedName>
        <fullName evidence="4">RND family efflux transporter</fullName>
    </submittedName>
</protein>
<organism evidence="4 5">
    <name type="scientific">Proteiniphilum saccharofermentans</name>
    <dbReference type="NCBI Taxonomy" id="1642647"/>
    <lineage>
        <taxon>Bacteria</taxon>
        <taxon>Pseudomonadati</taxon>
        <taxon>Bacteroidota</taxon>
        <taxon>Bacteroidia</taxon>
        <taxon>Bacteroidales</taxon>
        <taxon>Dysgonomonadaceae</taxon>
        <taxon>Proteiniphilum</taxon>
    </lineage>
</organism>
<evidence type="ECO:0000313" key="5">
    <source>
        <dbReference type="Proteomes" id="UP000187464"/>
    </source>
</evidence>
<dbReference type="GO" id="GO:1990281">
    <property type="term" value="C:efflux pump complex"/>
    <property type="evidence" value="ECO:0007669"/>
    <property type="project" value="TreeGrafter"/>
</dbReference>
<proteinExistence type="predicted"/>
<dbReference type="AlphaFoldDB" id="A0A1R3T2P4"/>
<feature type="chain" id="PRO_5011983400" evidence="2">
    <location>
        <begin position="25"/>
        <end position="305"/>
    </location>
</feature>
<feature type="domain" description="Multidrug resistance protein MdtA-like barrel-sandwich hybrid" evidence="3">
    <location>
        <begin position="40"/>
        <end position="209"/>
    </location>
</feature>
<gene>
    <name evidence="4" type="ORF">PSM36_1501</name>
</gene>
<reference evidence="4 5" key="1">
    <citation type="submission" date="2016-08" db="EMBL/GenBank/DDBJ databases">
        <authorList>
            <person name="Seilhamer J.J."/>
        </authorList>
    </citation>
    <scope>NUCLEOTIDE SEQUENCE [LARGE SCALE GENOMIC DNA]</scope>
    <source>
        <strain evidence="4">M3/6</strain>
    </source>
</reference>
<name>A0A1R3T2P4_9BACT</name>
<feature type="coiled-coil region" evidence="1">
    <location>
        <begin position="100"/>
        <end position="151"/>
    </location>
</feature>
<dbReference type="PANTHER" id="PTHR30469:SF15">
    <property type="entry name" value="HLYD FAMILY OF SECRETION PROTEINS"/>
    <property type="match status" value="1"/>
</dbReference>
<dbReference type="Gene3D" id="2.40.50.100">
    <property type="match status" value="1"/>
</dbReference>